<dbReference type="GO" id="GO:0000932">
    <property type="term" value="C:P-body"/>
    <property type="evidence" value="ECO:0007669"/>
    <property type="project" value="TreeGrafter"/>
</dbReference>
<evidence type="ECO:0000313" key="3">
    <source>
        <dbReference type="Proteomes" id="UP000524246"/>
    </source>
</evidence>
<feature type="domain" description="YjeF N-terminal" evidence="1">
    <location>
        <begin position="28"/>
        <end position="234"/>
    </location>
</feature>
<dbReference type="PROSITE" id="PS51385">
    <property type="entry name" value="YJEF_N"/>
    <property type="match status" value="1"/>
</dbReference>
<dbReference type="Pfam" id="PF03853">
    <property type="entry name" value="YjeF_N"/>
    <property type="match status" value="1"/>
</dbReference>
<accession>A0A7X9FQ19</accession>
<sequence length="267" mass="29316">MQSGDTRDSFLFYDKTGIHFHGVSKQQLLDARKILITEIGLSNLQITEAASYSLAMVVRFALGLSATGGKVCLVVNDSLAGQVALACARHLRNAGSETILLPFCAVSNASDDFRQQFQVLQKMDVKVVAPETISTIETYFEQAHNLIFALYGGNISVPFAMDDFIKFLNESRIPIHCIESPFGVNVDTGFIEDEALYASSTLSLGAPFKGLHPANDYVGRHYLCDISLTKSLYETMGDDLSRLFSDQPVIQIFPEKNEGSQSESDIP</sequence>
<dbReference type="InterPro" id="IPR004443">
    <property type="entry name" value="YjeF_N_dom"/>
</dbReference>
<organism evidence="2 3">
    <name type="scientific">SAR324 cluster bacterium</name>
    <dbReference type="NCBI Taxonomy" id="2024889"/>
    <lineage>
        <taxon>Bacteria</taxon>
        <taxon>Deltaproteobacteria</taxon>
        <taxon>SAR324 cluster</taxon>
    </lineage>
</organism>
<evidence type="ECO:0000313" key="2">
    <source>
        <dbReference type="EMBL" id="NMC61796.1"/>
    </source>
</evidence>
<protein>
    <recommendedName>
        <fullName evidence="1">YjeF N-terminal domain-containing protein</fullName>
    </recommendedName>
</protein>
<comment type="caution">
    <text evidence="2">The sequence shown here is derived from an EMBL/GenBank/DDBJ whole genome shotgun (WGS) entry which is preliminary data.</text>
</comment>
<evidence type="ECO:0000259" key="1">
    <source>
        <dbReference type="PROSITE" id="PS51385"/>
    </source>
</evidence>
<dbReference type="EMBL" id="JAAZON010000051">
    <property type="protein sequence ID" value="NMC61796.1"/>
    <property type="molecule type" value="Genomic_DNA"/>
</dbReference>
<reference evidence="2 3" key="1">
    <citation type="journal article" date="2020" name="Biotechnol. Biofuels">
        <title>New insights from the biogas microbiome by comprehensive genome-resolved metagenomics of nearly 1600 species originating from multiple anaerobic digesters.</title>
        <authorList>
            <person name="Campanaro S."/>
            <person name="Treu L."/>
            <person name="Rodriguez-R L.M."/>
            <person name="Kovalovszki A."/>
            <person name="Ziels R.M."/>
            <person name="Maus I."/>
            <person name="Zhu X."/>
            <person name="Kougias P.G."/>
            <person name="Basile A."/>
            <person name="Luo G."/>
            <person name="Schluter A."/>
            <person name="Konstantinidis K.T."/>
            <person name="Angelidaki I."/>
        </authorList>
    </citation>
    <scope>NUCLEOTIDE SEQUENCE [LARGE SCALE GENOMIC DNA]</scope>
    <source>
        <strain evidence="2">AS27yjCOA_65</strain>
    </source>
</reference>
<dbReference type="SUPFAM" id="SSF64153">
    <property type="entry name" value="YjeF N-terminal domain-like"/>
    <property type="match status" value="1"/>
</dbReference>
<dbReference type="GO" id="GO:0003729">
    <property type="term" value="F:mRNA binding"/>
    <property type="evidence" value="ECO:0007669"/>
    <property type="project" value="TreeGrafter"/>
</dbReference>
<proteinExistence type="predicted"/>
<dbReference type="GO" id="GO:0033962">
    <property type="term" value="P:P-body assembly"/>
    <property type="evidence" value="ECO:0007669"/>
    <property type="project" value="TreeGrafter"/>
</dbReference>
<dbReference type="PANTHER" id="PTHR13612">
    <property type="entry name" value="ENHANCER OF MRNA-DECAPPING PROTEIN 3"/>
    <property type="match status" value="1"/>
</dbReference>
<dbReference type="GO" id="GO:0031087">
    <property type="term" value="P:deadenylation-independent decapping of nuclear-transcribed mRNA"/>
    <property type="evidence" value="ECO:0007669"/>
    <property type="project" value="TreeGrafter"/>
</dbReference>
<name>A0A7X9FQ19_9DELT</name>
<dbReference type="PANTHER" id="PTHR13612:SF0">
    <property type="entry name" value="ENHANCER OF MRNA-DECAPPING PROTEIN 3"/>
    <property type="match status" value="1"/>
</dbReference>
<dbReference type="InterPro" id="IPR036652">
    <property type="entry name" value="YjeF_N_dom_sf"/>
</dbReference>
<dbReference type="AlphaFoldDB" id="A0A7X9FQ19"/>
<gene>
    <name evidence="2" type="ORF">GYA55_01370</name>
</gene>
<dbReference type="Gene3D" id="3.40.50.10260">
    <property type="entry name" value="YjeF N-terminal domain"/>
    <property type="match status" value="1"/>
</dbReference>
<dbReference type="Proteomes" id="UP000524246">
    <property type="component" value="Unassembled WGS sequence"/>
</dbReference>